<gene>
    <name evidence="3" type="ORF">K444DRAFT_659989</name>
</gene>
<keyword evidence="4" id="KW-1185">Reference proteome</keyword>
<dbReference type="SMART" id="SM00355">
    <property type="entry name" value="ZnF_C2H2"/>
    <property type="match status" value="3"/>
</dbReference>
<sequence length="537" mass="59571">MADTTIDPRRLLSTLQKASALRKVEEALCNKHAMGRRKAQTLVFTSNAQSRKIRKSIPPLVPMPTAIPQVQTAQISLSGADEGRSMESWEIPRIYSSQSPEYGYDFFSGLRLPSGTEISVERDENCTDIKLSESCSDHNQWCDGYQFSVPSCPCCRALKRKSTSPEAPQLCQLHDSKRKRSCKLDDHMNLRCDCSIPQPSRYLEYLSGLSQTHGITTKTMPSNGTSLHGQPDLAFLKATFPPLSDESFITTVSSSGSIATDPIVPAPFEPANNGVEIFASPSIPLSDRCDVSSSVDLEIDQEAFARALQKTPDGDSDEDFWNQFWSSVDVFQATTLPQLVPLPLLSYESSGSQPRNAISLPSHSPEQGSPSSTSTKLSPASITPATPGLVDSLHRSAAKPHKKSTSEEPRYPCQHCDRYCGKRAFKRKDHLNQHLRRVHSLSQEDLVPGFCPHRNCSFAEGPMSSVRAFSKFSHYTKHLREVHGESLFDCSVPNCRRKGVNGYSGHANLLRHMREKHPEIISNVSVNHEYPLECLPE</sequence>
<proteinExistence type="predicted"/>
<evidence type="ECO:0000256" key="1">
    <source>
        <dbReference type="SAM" id="MobiDB-lite"/>
    </source>
</evidence>
<reference evidence="3 4" key="1">
    <citation type="submission" date="2016-04" db="EMBL/GenBank/DDBJ databases">
        <title>A degradative enzymes factory behind the ericoid mycorrhizal symbiosis.</title>
        <authorList>
            <consortium name="DOE Joint Genome Institute"/>
            <person name="Martino E."/>
            <person name="Morin E."/>
            <person name="Grelet G."/>
            <person name="Kuo A."/>
            <person name="Kohler A."/>
            <person name="Daghino S."/>
            <person name="Barry K."/>
            <person name="Choi C."/>
            <person name="Cichocki N."/>
            <person name="Clum A."/>
            <person name="Copeland A."/>
            <person name="Hainaut M."/>
            <person name="Haridas S."/>
            <person name="Labutti K."/>
            <person name="Lindquist E."/>
            <person name="Lipzen A."/>
            <person name="Khouja H.-R."/>
            <person name="Murat C."/>
            <person name="Ohm R."/>
            <person name="Olson A."/>
            <person name="Spatafora J."/>
            <person name="Veneault-Fourrey C."/>
            <person name="Henrissat B."/>
            <person name="Grigoriev I."/>
            <person name="Martin F."/>
            <person name="Perotto S."/>
        </authorList>
    </citation>
    <scope>NUCLEOTIDE SEQUENCE [LARGE SCALE GENOMIC DNA]</scope>
    <source>
        <strain evidence="3 4">E</strain>
    </source>
</reference>
<feature type="region of interest" description="Disordered" evidence="1">
    <location>
        <begin position="351"/>
        <end position="410"/>
    </location>
</feature>
<evidence type="ECO:0000313" key="3">
    <source>
        <dbReference type="EMBL" id="PMD64773.1"/>
    </source>
</evidence>
<feature type="compositionally biased region" description="Polar residues" evidence="1">
    <location>
        <begin position="351"/>
        <end position="384"/>
    </location>
</feature>
<evidence type="ECO:0000313" key="4">
    <source>
        <dbReference type="Proteomes" id="UP000235371"/>
    </source>
</evidence>
<dbReference type="InterPro" id="IPR013087">
    <property type="entry name" value="Znf_C2H2_type"/>
</dbReference>
<dbReference type="STRING" id="1095630.A0A2J6TP19"/>
<protein>
    <recommendedName>
        <fullName evidence="2">C2H2-type domain-containing protein</fullName>
    </recommendedName>
</protein>
<dbReference type="GeneID" id="36594494"/>
<organism evidence="3 4">
    <name type="scientific">Hyaloscypha bicolor E</name>
    <dbReference type="NCBI Taxonomy" id="1095630"/>
    <lineage>
        <taxon>Eukaryota</taxon>
        <taxon>Fungi</taxon>
        <taxon>Dikarya</taxon>
        <taxon>Ascomycota</taxon>
        <taxon>Pezizomycotina</taxon>
        <taxon>Leotiomycetes</taxon>
        <taxon>Helotiales</taxon>
        <taxon>Hyaloscyphaceae</taxon>
        <taxon>Hyaloscypha</taxon>
        <taxon>Hyaloscypha bicolor</taxon>
    </lineage>
</organism>
<name>A0A2J6TP19_9HELO</name>
<dbReference type="Proteomes" id="UP000235371">
    <property type="component" value="Unassembled WGS sequence"/>
</dbReference>
<dbReference type="InParanoid" id="A0A2J6TP19"/>
<dbReference type="OrthoDB" id="2687452at2759"/>
<feature type="domain" description="C2H2-type" evidence="2">
    <location>
        <begin position="488"/>
        <end position="517"/>
    </location>
</feature>
<feature type="domain" description="C2H2-type" evidence="2">
    <location>
        <begin position="449"/>
        <end position="483"/>
    </location>
</feature>
<dbReference type="EMBL" id="KZ613747">
    <property type="protein sequence ID" value="PMD64773.1"/>
    <property type="molecule type" value="Genomic_DNA"/>
</dbReference>
<dbReference type="AlphaFoldDB" id="A0A2J6TP19"/>
<dbReference type="RefSeq" id="XP_024741677.1">
    <property type="nucleotide sequence ID" value="XM_024886417.1"/>
</dbReference>
<evidence type="ECO:0000259" key="2">
    <source>
        <dbReference type="SMART" id="SM00355"/>
    </source>
</evidence>
<feature type="domain" description="C2H2-type" evidence="2">
    <location>
        <begin position="411"/>
        <end position="439"/>
    </location>
</feature>
<dbReference type="Gene3D" id="3.30.160.60">
    <property type="entry name" value="Classic Zinc Finger"/>
    <property type="match status" value="1"/>
</dbReference>
<accession>A0A2J6TP19</accession>